<evidence type="ECO:0000313" key="4">
    <source>
        <dbReference type="Proteomes" id="UP000001542"/>
    </source>
</evidence>
<dbReference type="VEuPathDB" id="TrichDB:TVAG_038670"/>
<evidence type="ECO:0000313" key="3">
    <source>
        <dbReference type="EMBL" id="EAY14759.1"/>
    </source>
</evidence>
<dbReference type="STRING" id="5722.A2DY23"/>
<dbReference type="RefSeq" id="XP_001326982.1">
    <property type="nucleotide sequence ID" value="XM_001326947.1"/>
</dbReference>
<reference evidence="3" key="2">
    <citation type="journal article" date="2007" name="Science">
        <title>Draft genome sequence of the sexually transmitted pathogen Trichomonas vaginalis.</title>
        <authorList>
            <person name="Carlton J.M."/>
            <person name="Hirt R.P."/>
            <person name="Silva J.C."/>
            <person name="Delcher A.L."/>
            <person name="Schatz M."/>
            <person name="Zhao Q."/>
            <person name="Wortman J.R."/>
            <person name="Bidwell S.L."/>
            <person name="Alsmark U.C.M."/>
            <person name="Besteiro S."/>
            <person name="Sicheritz-Ponten T."/>
            <person name="Noel C.J."/>
            <person name="Dacks J.B."/>
            <person name="Foster P.G."/>
            <person name="Simillion C."/>
            <person name="Van de Peer Y."/>
            <person name="Miranda-Saavedra D."/>
            <person name="Barton G.J."/>
            <person name="Westrop G.D."/>
            <person name="Mueller S."/>
            <person name="Dessi D."/>
            <person name="Fiori P.L."/>
            <person name="Ren Q."/>
            <person name="Paulsen I."/>
            <person name="Zhang H."/>
            <person name="Bastida-Corcuera F.D."/>
            <person name="Simoes-Barbosa A."/>
            <person name="Brown M.T."/>
            <person name="Hayes R.D."/>
            <person name="Mukherjee M."/>
            <person name="Okumura C.Y."/>
            <person name="Schneider R."/>
            <person name="Smith A.J."/>
            <person name="Vanacova S."/>
            <person name="Villalvazo M."/>
            <person name="Haas B.J."/>
            <person name="Pertea M."/>
            <person name="Feldblyum T.V."/>
            <person name="Utterback T.R."/>
            <person name="Shu C.L."/>
            <person name="Osoegawa K."/>
            <person name="de Jong P.J."/>
            <person name="Hrdy I."/>
            <person name="Horvathova L."/>
            <person name="Zubacova Z."/>
            <person name="Dolezal P."/>
            <person name="Malik S.B."/>
            <person name="Logsdon J.M. Jr."/>
            <person name="Henze K."/>
            <person name="Gupta A."/>
            <person name="Wang C.C."/>
            <person name="Dunne R.L."/>
            <person name="Upcroft J.A."/>
            <person name="Upcroft P."/>
            <person name="White O."/>
            <person name="Salzberg S.L."/>
            <person name="Tang P."/>
            <person name="Chiu C.-H."/>
            <person name="Lee Y.-S."/>
            <person name="Embley T.M."/>
            <person name="Coombs G.H."/>
            <person name="Mottram J.C."/>
            <person name="Tachezy J."/>
            <person name="Fraser-Liggett C.M."/>
            <person name="Johnson P.J."/>
        </authorList>
    </citation>
    <scope>NUCLEOTIDE SEQUENCE [LARGE SCALE GENOMIC DNA]</scope>
    <source>
        <strain evidence="3">G3</strain>
    </source>
</reference>
<organism evidence="3 4">
    <name type="scientific">Trichomonas vaginalis (strain ATCC PRA-98 / G3)</name>
    <dbReference type="NCBI Taxonomy" id="412133"/>
    <lineage>
        <taxon>Eukaryota</taxon>
        <taxon>Metamonada</taxon>
        <taxon>Parabasalia</taxon>
        <taxon>Trichomonadida</taxon>
        <taxon>Trichomonadidae</taxon>
        <taxon>Trichomonas</taxon>
    </lineage>
</organism>
<dbReference type="VEuPathDB" id="TrichDB:TVAGG3_0960510"/>
<dbReference type="InterPro" id="IPR011989">
    <property type="entry name" value="ARM-like"/>
</dbReference>
<dbReference type="GO" id="GO:0019888">
    <property type="term" value="F:protein phosphatase regulator activity"/>
    <property type="evidence" value="ECO:0000318"/>
    <property type="project" value="GO_Central"/>
</dbReference>
<proteinExistence type="predicted"/>
<dbReference type="PANTHER" id="PTHR10648:SF4">
    <property type="entry name" value="PROTEIN PHOSPHATASE 2 (FORMERLY 2A), REGULATORY SUBUNIT A, BETA ISOFORM-RELATED"/>
    <property type="match status" value="1"/>
</dbReference>
<dbReference type="GO" id="GO:0000159">
    <property type="term" value="C:protein phosphatase type 2A complex"/>
    <property type="evidence" value="ECO:0000318"/>
    <property type="project" value="GO_Central"/>
</dbReference>
<dbReference type="InterPro" id="IPR000357">
    <property type="entry name" value="HEAT"/>
</dbReference>
<evidence type="ECO:0000256" key="1">
    <source>
        <dbReference type="ARBA" id="ARBA00022737"/>
    </source>
</evidence>
<evidence type="ECO:0008006" key="5">
    <source>
        <dbReference type="Google" id="ProtNLM"/>
    </source>
</evidence>
<gene>
    <name evidence="3" type="ORF">TVAG_038670</name>
</gene>
<accession>A2DY23</accession>
<protein>
    <recommendedName>
        <fullName evidence="5">HEAT repeat family protein</fullName>
    </recommendedName>
</protein>
<dbReference type="InterPro" id="IPR021133">
    <property type="entry name" value="HEAT_type_2"/>
</dbReference>
<dbReference type="FunFam" id="1.25.10.10:FF:001017">
    <property type="entry name" value="Uncharacterized protein"/>
    <property type="match status" value="1"/>
</dbReference>
<keyword evidence="4" id="KW-1185">Reference proteome</keyword>
<dbReference type="InterPro" id="IPR051023">
    <property type="entry name" value="PP2A_Regulatory_Subunit_A"/>
</dbReference>
<dbReference type="Gene3D" id="1.25.10.10">
    <property type="entry name" value="Leucine-rich Repeat Variant"/>
    <property type="match status" value="1"/>
</dbReference>
<dbReference type="GO" id="GO:0005634">
    <property type="term" value="C:nucleus"/>
    <property type="evidence" value="ECO:0000318"/>
    <property type="project" value="GO_Central"/>
</dbReference>
<feature type="repeat" description="HEAT" evidence="2">
    <location>
        <begin position="236"/>
        <end position="262"/>
    </location>
</feature>
<dbReference type="InterPro" id="IPR016024">
    <property type="entry name" value="ARM-type_fold"/>
</dbReference>
<dbReference type="GO" id="GO:0005737">
    <property type="term" value="C:cytoplasm"/>
    <property type="evidence" value="ECO:0000318"/>
    <property type="project" value="GO_Central"/>
</dbReference>
<reference evidence="3" key="1">
    <citation type="submission" date="2006-10" db="EMBL/GenBank/DDBJ databases">
        <authorList>
            <person name="Amadeo P."/>
            <person name="Zhao Q."/>
            <person name="Wortman J."/>
            <person name="Fraser-Liggett C."/>
            <person name="Carlton J."/>
        </authorList>
    </citation>
    <scope>NUCLEOTIDE SEQUENCE</scope>
    <source>
        <strain evidence="3">G3</strain>
    </source>
</reference>
<dbReference type="EMBL" id="DS113266">
    <property type="protein sequence ID" value="EAY14759.1"/>
    <property type="molecule type" value="Genomic_DNA"/>
</dbReference>
<dbReference type="PANTHER" id="PTHR10648">
    <property type="entry name" value="SERINE/THREONINE-PROTEIN PHOSPHATASE PP2A 65 KDA REGULATORY SUBUNIT"/>
    <property type="match status" value="1"/>
</dbReference>
<dbReference type="AlphaFoldDB" id="A2DY23"/>
<dbReference type="Pfam" id="PF02985">
    <property type="entry name" value="HEAT"/>
    <property type="match status" value="1"/>
</dbReference>
<dbReference type="PROSITE" id="PS50077">
    <property type="entry name" value="HEAT_REPEAT"/>
    <property type="match status" value="1"/>
</dbReference>
<dbReference type="InParanoid" id="A2DY23"/>
<dbReference type="KEGG" id="tva:4772752"/>
<keyword evidence="1" id="KW-0677">Repeat</keyword>
<dbReference type="GO" id="GO:0005829">
    <property type="term" value="C:cytosol"/>
    <property type="evidence" value="ECO:0000318"/>
    <property type="project" value="GO_Central"/>
</dbReference>
<dbReference type="eggNOG" id="KOG0211">
    <property type="taxonomic scope" value="Eukaryota"/>
</dbReference>
<dbReference type="SUPFAM" id="SSF48371">
    <property type="entry name" value="ARM repeat"/>
    <property type="match status" value="1"/>
</dbReference>
<sequence>MSLSAKDIIKLSISRDSKERLAFARKIAELCQMLAPDAVRLQLLPFIIDWVDLTDEVIIYTVANQVIYLAIRMGGIGFASPLIMHLLTSQNKLVRVKLTEQILKFKDDATAFQFMNAMVRSVYDSVRSFVPKVVNILSSQKDIQTVLLHLTSDKSFAVKRAVLESLVNQEPETAKLVAVQMLDDLDDKIRSFISSATIKFPFWTSSLLPRLENDPSWRVRASIAAQSVNCVVLTPVLPSLYRLTKDPSWEVRLITLRTISSILFKKPDITFQETSKLLEDISKNFQKSQQKSTLIAYIDVVISLICSSANRLEDSVWSPIVDSILNIQNSQVRLHFFIVAAQQNISAITPLISEKFMRNLPSFMNDKKWRVREEAAKHLLLFRTYFSNPDIVSFIDSSAMTFMNDETLPVKVAASKFIAQTSPVSTENPIPAYVKELMTVPSFRKRQNAVMILNELRSFTTNPAVKHACEEKLKELQSDKVELVAGFAKNPIIH</sequence>
<evidence type="ECO:0000256" key="2">
    <source>
        <dbReference type="PROSITE-ProRule" id="PRU00103"/>
    </source>
</evidence>
<name>A2DY23_TRIV3</name>
<dbReference type="Proteomes" id="UP000001542">
    <property type="component" value="Unassembled WGS sequence"/>
</dbReference>